<protein>
    <submittedName>
        <fullName evidence="1">Uncharacterized protein</fullName>
    </submittedName>
</protein>
<proteinExistence type="predicted"/>
<comment type="caution">
    <text evidence="1">The sequence shown here is derived from an EMBL/GenBank/DDBJ whole genome shotgun (WGS) entry which is preliminary data.</text>
</comment>
<accession>A0ACC0L500</accession>
<reference evidence="1" key="1">
    <citation type="submission" date="2022-02" db="EMBL/GenBank/DDBJ databases">
        <title>Plant Genome Project.</title>
        <authorList>
            <person name="Zhang R.-G."/>
        </authorList>
    </citation>
    <scope>NUCLEOTIDE SEQUENCE</scope>
    <source>
        <strain evidence="1">AT1</strain>
    </source>
</reference>
<dbReference type="Proteomes" id="UP001062846">
    <property type="component" value="Chromosome 13"/>
</dbReference>
<evidence type="ECO:0000313" key="2">
    <source>
        <dbReference type="Proteomes" id="UP001062846"/>
    </source>
</evidence>
<evidence type="ECO:0000313" key="1">
    <source>
        <dbReference type="EMBL" id="KAI8523591.1"/>
    </source>
</evidence>
<name>A0ACC0L500_RHOML</name>
<organism evidence="1 2">
    <name type="scientific">Rhododendron molle</name>
    <name type="common">Chinese azalea</name>
    <name type="synonym">Azalea mollis</name>
    <dbReference type="NCBI Taxonomy" id="49168"/>
    <lineage>
        <taxon>Eukaryota</taxon>
        <taxon>Viridiplantae</taxon>
        <taxon>Streptophyta</taxon>
        <taxon>Embryophyta</taxon>
        <taxon>Tracheophyta</taxon>
        <taxon>Spermatophyta</taxon>
        <taxon>Magnoliopsida</taxon>
        <taxon>eudicotyledons</taxon>
        <taxon>Gunneridae</taxon>
        <taxon>Pentapetalae</taxon>
        <taxon>asterids</taxon>
        <taxon>Ericales</taxon>
        <taxon>Ericaceae</taxon>
        <taxon>Ericoideae</taxon>
        <taxon>Rhodoreae</taxon>
        <taxon>Rhododendron</taxon>
    </lineage>
</organism>
<gene>
    <name evidence="1" type="ORF">RHMOL_Rhmol13G0085900</name>
</gene>
<sequence length="118" mass="13105">MGSKSSIQGDLYSFGILVLEMFTGKRPTDMIFTDSWNLHQFTKTALPERVMEIADPSMLSELPSVDENITTGNGELNECLVAVLTIGVSCSMESPVERMGMRDVVAELSRIRTKTFPR</sequence>
<dbReference type="EMBL" id="CM046400">
    <property type="protein sequence ID" value="KAI8523591.1"/>
    <property type="molecule type" value="Genomic_DNA"/>
</dbReference>
<keyword evidence="2" id="KW-1185">Reference proteome</keyword>